<dbReference type="Proteomes" id="UP000189670">
    <property type="component" value="Unassembled WGS sequence"/>
</dbReference>
<accession>A0A1V1P3J4</accession>
<dbReference type="EMBL" id="ATBP01000679">
    <property type="protein sequence ID" value="ETR69305.1"/>
    <property type="molecule type" value="Genomic_DNA"/>
</dbReference>
<sequence>MNDQSNTHNVYSDGSLGAFLRSEREKQGLNLNDIFQVTKIRPNILEYIESDQFDRVSTSDLFLISFLKAYSQALKLDPDPVIKRYKAAVAKKDAPTTKKSFANKGVSPQLMVASLAIILLICFIVMIVPSIKTYFSPNKKEEPPRSDVLFGELDNDVDFSYHNKPVTFTEHHPVSSTANLPHDLQVPVNEPEQTEQLPKNRQSADKYSLRLKAIEKTWLKITVDDQPPNEFMLKPGDILSKEADTEFQLLLGNATGLEIYLNDEPVKIGGRPGQVKTLRLP</sequence>
<keyword evidence="1" id="KW-0812">Transmembrane</keyword>
<feature type="transmembrane region" description="Helical" evidence="1">
    <location>
        <begin position="110"/>
        <end position="131"/>
    </location>
</feature>
<dbReference type="AlphaFoldDB" id="A0A1V1P3J4"/>
<dbReference type="Gene3D" id="1.10.260.40">
    <property type="entry name" value="lambda repressor-like DNA-binding domains"/>
    <property type="match status" value="1"/>
</dbReference>
<dbReference type="InterPro" id="IPR025194">
    <property type="entry name" value="RodZ-like_C"/>
</dbReference>
<dbReference type="PANTHER" id="PTHR34475">
    <property type="match status" value="1"/>
</dbReference>
<name>A0A1V1P3J4_9BACT</name>
<dbReference type="PANTHER" id="PTHR34475:SF1">
    <property type="entry name" value="CYTOSKELETON PROTEIN RODZ"/>
    <property type="match status" value="1"/>
</dbReference>
<comment type="caution">
    <text evidence="3">The sequence shown here is derived from an EMBL/GenBank/DDBJ whole genome shotgun (WGS) entry which is preliminary data.</text>
</comment>
<organism evidence="3 4">
    <name type="scientific">Candidatus Magnetoglobus multicellularis str. Araruama</name>
    <dbReference type="NCBI Taxonomy" id="890399"/>
    <lineage>
        <taxon>Bacteria</taxon>
        <taxon>Pseudomonadati</taxon>
        <taxon>Thermodesulfobacteriota</taxon>
        <taxon>Desulfobacteria</taxon>
        <taxon>Desulfobacterales</taxon>
        <taxon>Desulfobacteraceae</taxon>
        <taxon>Candidatus Magnetoglobus</taxon>
    </lineage>
</organism>
<dbReference type="InterPro" id="IPR050400">
    <property type="entry name" value="Bact_Cytoskel_RodZ"/>
</dbReference>
<protein>
    <recommendedName>
        <fullName evidence="2">Cytoskeleton protein RodZ-like C-terminal domain-containing protein</fullName>
    </recommendedName>
</protein>
<evidence type="ECO:0000313" key="3">
    <source>
        <dbReference type="EMBL" id="ETR69305.1"/>
    </source>
</evidence>
<feature type="domain" description="Cytoskeleton protein RodZ-like C-terminal" evidence="2">
    <location>
        <begin position="210"/>
        <end position="278"/>
    </location>
</feature>
<evidence type="ECO:0000313" key="4">
    <source>
        <dbReference type="Proteomes" id="UP000189670"/>
    </source>
</evidence>
<keyword evidence="1" id="KW-0472">Membrane</keyword>
<dbReference type="GO" id="GO:0003677">
    <property type="term" value="F:DNA binding"/>
    <property type="evidence" value="ECO:0007669"/>
    <property type="project" value="InterPro"/>
</dbReference>
<dbReference type="Pfam" id="PF13464">
    <property type="entry name" value="RodZ_C"/>
    <property type="match status" value="1"/>
</dbReference>
<reference evidence="4" key="1">
    <citation type="submission" date="2012-11" db="EMBL/GenBank/DDBJ databases">
        <authorList>
            <person name="Lucero-Rivera Y.E."/>
            <person name="Tovar-Ramirez D."/>
        </authorList>
    </citation>
    <scope>NUCLEOTIDE SEQUENCE [LARGE SCALE GENOMIC DNA]</scope>
    <source>
        <strain evidence="4">Araruama</strain>
    </source>
</reference>
<dbReference type="InterPro" id="IPR010982">
    <property type="entry name" value="Lambda_DNA-bd_dom_sf"/>
</dbReference>
<evidence type="ECO:0000259" key="2">
    <source>
        <dbReference type="Pfam" id="PF13464"/>
    </source>
</evidence>
<keyword evidence="1" id="KW-1133">Transmembrane helix</keyword>
<proteinExistence type="predicted"/>
<dbReference type="Pfam" id="PF13413">
    <property type="entry name" value="HTH_25"/>
    <property type="match status" value="1"/>
</dbReference>
<evidence type="ECO:0000256" key="1">
    <source>
        <dbReference type="SAM" id="Phobius"/>
    </source>
</evidence>
<gene>
    <name evidence="3" type="ORF">OMM_04014</name>
</gene>